<sequence>MILGCLIVVLIVVASSEKAEAIASLNEREDNNL</sequence>
<gene>
    <name evidence="1" type="ORF">J2Z70_004179</name>
</gene>
<dbReference type="Proteomes" id="UP000773462">
    <property type="component" value="Unassembled WGS sequence"/>
</dbReference>
<comment type="caution">
    <text evidence="1">The sequence shown here is derived from an EMBL/GenBank/DDBJ whole genome shotgun (WGS) entry which is preliminary data.</text>
</comment>
<keyword evidence="2" id="KW-1185">Reference proteome</keyword>
<evidence type="ECO:0000313" key="2">
    <source>
        <dbReference type="Proteomes" id="UP000773462"/>
    </source>
</evidence>
<reference evidence="1 2" key="1">
    <citation type="submission" date="2021-03" db="EMBL/GenBank/DDBJ databases">
        <title>Genomic Encyclopedia of Type Strains, Phase IV (KMG-IV): sequencing the most valuable type-strain genomes for metagenomic binning, comparative biology and taxonomic classification.</title>
        <authorList>
            <person name="Goeker M."/>
        </authorList>
    </citation>
    <scope>NUCLEOTIDE SEQUENCE [LARGE SCALE GENOMIC DNA]</scope>
    <source>
        <strain evidence="1 2">DSM 101953</strain>
    </source>
</reference>
<accession>A0ABS4NVC2</accession>
<proteinExistence type="predicted"/>
<name>A0ABS4NVC2_9BACL</name>
<dbReference type="EMBL" id="JAGGLV010000014">
    <property type="protein sequence ID" value="MBP2114018.1"/>
    <property type="molecule type" value="Genomic_DNA"/>
</dbReference>
<evidence type="ECO:0000313" key="1">
    <source>
        <dbReference type="EMBL" id="MBP2114018.1"/>
    </source>
</evidence>
<protein>
    <submittedName>
        <fullName evidence="1">Uncharacterized protein</fullName>
    </submittedName>
</protein>
<organism evidence="1 2">
    <name type="scientific">Paenibacillus silagei</name>
    <dbReference type="NCBI Taxonomy" id="1670801"/>
    <lineage>
        <taxon>Bacteria</taxon>
        <taxon>Bacillati</taxon>
        <taxon>Bacillota</taxon>
        <taxon>Bacilli</taxon>
        <taxon>Bacillales</taxon>
        <taxon>Paenibacillaceae</taxon>
        <taxon>Paenibacillus</taxon>
    </lineage>
</organism>